<dbReference type="NCBIfam" id="TIGR00186">
    <property type="entry name" value="rRNA_methyl_3"/>
    <property type="match status" value="1"/>
</dbReference>
<evidence type="ECO:0000259" key="5">
    <source>
        <dbReference type="SMART" id="SM00967"/>
    </source>
</evidence>
<keyword evidence="7" id="KW-1185">Reference proteome</keyword>
<feature type="compositionally biased region" description="Polar residues" evidence="4">
    <location>
        <begin position="41"/>
        <end position="50"/>
    </location>
</feature>
<protein>
    <submittedName>
        <fullName evidence="6">23S rRNA (Guanosine(2251)-2'-O)-methyltransferase RlmB</fullName>
    </submittedName>
</protein>
<proteinExistence type="inferred from homology"/>
<dbReference type="InterPro" id="IPR029026">
    <property type="entry name" value="tRNA_m1G_MTases_N"/>
</dbReference>
<keyword evidence="2" id="KW-0489">Methyltransferase</keyword>
<dbReference type="Gene3D" id="3.30.1330.30">
    <property type="match status" value="1"/>
</dbReference>
<dbReference type="EMBL" id="JACJTE010000005">
    <property type="protein sequence ID" value="MBD2560446.1"/>
    <property type="molecule type" value="Genomic_DNA"/>
</dbReference>
<accession>A0ABR8ES54</accession>
<dbReference type="InterPro" id="IPR004441">
    <property type="entry name" value="rRNA_MeTrfase_TrmH"/>
</dbReference>
<evidence type="ECO:0000313" key="6">
    <source>
        <dbReference type="EMBL" id="MBD2560446.1"/>
    </source>
</evidence>
<evidence type="ECO:0000256" key="3">
    <source>
        <dbReference type="ARBA" id="ARBA00022679"/>
    </source>
</evidence>
<feature type="compositionally biased region" description="Polar residues" evidence="4">
    <location>
        <begin position="69"/>
        <end position="90"/>
    </location>
</feature>
<dbReference type="InterPro" id="IPR029028">
    <property type="entry name" value="Alpha/beta_knot_MTases"/>
</dbReference>
<dbReference type="CDD" id="cd18103">
    <property type="entry name" value="SpoU-like_RlmB"/>
    <property type="match status" value="1"/>
</dbReference>
<name>A0ABR8ES54_NOSLI</name>
<feature type="region of interest" description="Disordered" evidence="4">
    <location>
        <begin position="1"/>
        <end position="90"/>
    </location>
</feature>
<reference evidence="6 7" key="1">
    <citation type="journal article" date="2020" name="ISME J.">
        <title>Comparative genomics reveals insights into cyanobacterial evolution and habitat adaptation.</title>
        <authorList>
            <person name="Chen M.Y."/>
            <person name="Teng W.K."/>
            <person name="Zhao L."/>
            <person name="Hu C.X."/>
            <person name="Zhou Y.K."/>
            <person name="Han B.P."/>
            <person name="Song L.R."/>
            <person name="Shu W.S."/>
        </authorList>
    </citation>
    <scope>NUCLEOTIDE SEQUENCE [LARGE SCALE GENOMIC DNA]</scope>
    <source>
        <strain evidence="6 7">FACHB-391</strain>
    </source>
</reference>
<dbReference type="InterPro" id="IPR001537">
    <property type="entry name" value="SpoU_MeTrfase"/>
</dbReference>
<gene>
    <name evidence="6" type="primary">rlmB</name>
    <name evidence="6" type="ORF">H6G95_07390</name>
</gene>
<dbReference type="PANTHER" id="PTHR46429">
    <property type="entry name" value="23S RRNA (GUANOSINE-2'-O-)-METHYLTRANSFERASE RLMB"/>
    <property type="match status" value="1"/>
</dbReference>
<evidence type="ECO:0000256" key="4">
    <source>
        <dbReference type="SAM" id="MobiDB-lite"/>
    </source>
</evidence>
<dbReference type="Gene3D" id="3.40.1280.10">
    <property type="match status" value="1"/>
</dbReference>
<dbReference type="Pfam" id="PF08032">
    <property type="entry name" value="SpoU_sub_bind"/>
    <property type="match status" value="1"/>
</dbReference>
<dbReference type="InterPro" id="IPR029064">
    <property type="entry name" value="Ribosomal_eL30-like_sf"/>
</dbReference>
<dbReference type="PANTHER" id="PTHR46429:SF1">
    <property type="entry name" value="23S RRNA (GUANOSINE-2'-O-)-METHYLTRANSFERASE RLMB"/>
    <property type="match status" value="1"/>
</dbReference>
<keyword evidence="3" id="KW-0808">Transferase</keyword>
<evidence type="ECO:0000313" key="7">
    <source>
        <dbReference type="Proteomes" id="UP000604661"/>
    </source>
</evidence>
<dbReference type="InterPro" id="IPR013123">
    <property type="entry name" value="SpoU_subst-bd"/>
</dbReference>
<dbReference type="SMART" id="SM00967">
    <property type="entry name" value="SpoU_sub_bind"/>
    <property type="match status" value="1"/>
</dbReference>
<dbReference type="RefSeq" id="WP_190893914.1">
    <property type="nucleotide sequence ID" value="NZ_JACJTE010000005.1"/>
</dbReference>
<sequence length="353" mass="38809">MQNKPRKVKTSNEPNRGQPVKIQGKRIITNPTRNPRKIDSNPVSVANPTRNPRKIDSNPTRNPRKIDSNPISGNSRQRNSNFSQPSVSTQPIEEDNDLIYGRHPVLSALQNQRNLNRLWITTRLRYDPSFHHFLLQAKENGTVIDEVEPKRLDYLTNGANHQGVAAQIAPYAYIELPDLIEQAKAVTDPVIVVADGITDPHNLGAIIRTAEAIGAQGLVIPQRRASGITSTVMKVAAGALENFAVARVVNLSRALEELKEAGFWIYGTAASGSEPVHTVNFTGPIVLVIGSEGEGLSMLTQRSCDFLVSIPLQGKTPSLNASVAAGMTLYEIYRQRSLNTLHLDKLQKISLKK</sequence>
<organism evidence="6 7">
    <name type="scientific">Nostoc linckia FACHB-391</name>
    <dbReference type="NCBI Taxonomy" id="2692906"/>
    <lineage>
        <taxon>Bacteria</taxon>
        <taxon>Bacillati</taxon>
        <taxon>Cyanobacteriota</taxon>
        <taxon>Cyanophyceae</taxon>
        <taxon>Nostocales</taxon>
        <taxon>Nostocaceae</taxon>
        <taxon>Nostoc</taxon>
    </lineage>
</organism>
<dbReference type="Pfam" id="PF00588">
    <property type="entry name" value="SpoU_methylase"/>
    <property type="match status" value="1"/>
</dbReference>
<dbReference type="SUPFAM" id="SSF55315">
    <property type="entry name" value="L30e-like"/>
    <property type="match status" value="1"/>
</dbReference>
<dbReference type="Proteomes" id="UP000604661">
    <property type="component" value="Unassembled WGS sequence"/>
</dbReference>
<comment type="caution">
    <text evidence="6">The sequence shown here is derived from an EMBL/GenBank/DDBJ whole genome shotgun (WGS) entry which is preliminary data.</text>
</comment>
<comment type="similarity">
    <text evidence="1">Belongs to the class IV-like SAM-binding methyltransferase superfamily. RNA methyltransferase TrmH family.</text>
</comment>
<dbReference type="SUPFAM" id="SSF75217">
    <property type="entry name" value="alpha/beta knot"/>
    <property type="match status" value="1"/>
</dbReference>
<evidence type="ECO:0000256" key="2">
    <source>
        <dbReference type="ARBA" id="ARBA00022603"/>
    </source>
</evidence>
<evidence type="ECO:0000256" key="1">
    <source>
        <dbReference type="ARBA" id="ARBA00007228"/>
    </source>
</evidence>
<feature type="domain" description="RNA 2-O ribose methyltransferase substrate binding" evidence="5">
    <location>
        <begin position="98"/>
        <end position="174"/>
    </location>
</feature>